<accession>A0A3S2PC03</accession>
<dbReference type="Proteomes" id="UP000283210">
    <property type="component" value="Chromosome 16"/>
</dbReference>
<keyword evidence="3" id="KW-0732">Signal</keyword>
<dbReference type="InterPro" id="IPR007110">
    <property type="entry name" value="Ig-like_dom"/>
</dbReference>
<feature type="signal peptide" evidence="3">
    <location>
        <begin position="1"/>
        <end position="18"/>
    </location>
</feature>
<dbReference type="AlphaFoldDB" id="A0A3S2PC03"/>
<dbReference type="CDD" id="cd00096">
    <property type="entry name" value="Ig"/>
    <property type="match status" value="1"/>
</dbReference>
<evidence type="ECO:0000313" key="6">
    <source>
        <dbReference type="Proteomes" id="UP000283210"/>
    </source>
</evidence>
<dbReference type="InterPro" id="IPR036179">
    <property type="entry name" value="Ig-like_dom_sf"/>
</dbReference>
<dbReference type="InterPro" id="IPR022409">
    <property type="entry name" value="PKD/Chitinase_dom"/>
</dbReference>
<organism evidence="5 6">
    <name type="scientific">Oryzias javanicus</name>
    <name type="common">Javanese ricefish</name>
    <name type="synonym">Aplocheilus javanicus</name>
    <dbReference type="NCBI Taxonomy" id="123683"/>
    <lineage>
        <taxon>Eukaryota</taxon>
        <taxon>Metazoa</taxon>
        <taxon>Chordata</taxon>
        <taxon>Craniata</taxon>
        <taxon>Vertebrata</taxon>
        <taxon>Euteleostomi</taxon>
        <taxon>Actinopterygii</taxon>
        <taxon>Neopterygii</taxon>
        <taxon>Teleostei</taxon>
        <taxon>Neoteleostei</taxon>
        <taxon>Acanthomorphata</taxon>
        <taxon>Ovalentaria</taxon>
        <taxon>Atherinomorphae</taxon>
        <taxon>Beloniformes</taxon>
        <taxon>Adrianichthyidae</taxon>
        <taxon>Oryziinae</taxon>
        <taxon>Oryzias</taxon>
    </lineage>
</organism>
<keyword evidence="6" id="KW-1185">Reference proteome</keyword>
<dbReference type="PANTHER" id="PTHR11422">
    <property type="entry name" value="T-CELL SURFACE GLYCOPROTEIN CD4"/>
    <property type="match status" value="1"/>
</dbReference>
<reference evidence="5 6" key="2">
    <citation type="submission" date="2019-01" db="EMBL/GenBank/DDBJ databases">
        <title>A chromosome length genome reference of the Java medaka (oryzias javanicus).</title>
        <authorList>
            <person name="Herpin A."/>
            <person name="Takehana Y."/>
            <person name="Naruse K."/>
            <person name="Ansai S."/>
            <person name="Kawaguchi M."/>
        </authorList>
    </citation>
    <scope>NUCLEOTIDE SEQUENCE [LARGE SCALE GENOMIC DNA]</scope>
    <source>
        <strain evidence="5">RS831</strain>
        <tissue evidence="5">Whole body</tissue>
    </source>
</reference>
<keyword evidence="2" id="KW-0812">Transmembrane</keyword>
<sequence length="476" mass="53127">MKIVVFLGFALNVLPAAAKVFFGHVDQKVTVECGDSTKPQNLEWLYNGKRVWIIIRNGFPSRVQSDIAKRSNIRGSNLEINSVKKEDAGKFTCRADGKSHDHWLYIVSAVVTPSGVLQEGSDASLQCEVHNLDQRITVKWQRPDGSLIHDKTVDLKPVKTSHGGTWTCEVTAEGGESFTTYLTINVKPPASTTTKSSLNLVTKEILFPLPAAAKVSFGQVDQRITLECGIRFIPNPTILEWFYNEEQVLRVESITSKAQSNIAKKCNTRGWNLEINNLKKEDAGRFTCRANWESQEHWLYLVSAVVTPSGVLQEGSDASLQCEVHNLDERITVKWQRPDGSLIHDKTVDLKPVKTSHGGTWKCEVTAEGGESFTTSVTINVKPSSPTTTKSFLIPTTKEIRLQSCSLLHLGLHWWIWVALGASYLVLSLLVIFVVLMSQRVRRRKKIQSQNARCTQQVEYSLVQLPVPMDQATNTG</sequence>
<dbReference type="Gene3D" id="2.60.40.10">
    <property type="entry name" value="Immunoglobulins"/>
    <property type="match status" value="4"/>
</dbReference>
<evidence type="ECO:0000256" key="2">
    <source>
        <dbReference type="SAM" id="Phobius"/>
    </source>
</evidence>
<dbReference type="SUPFAM" id="SSF48726">
    <property type="entry name" value="Immunoglobulin"/>
    <property type="match status" value="4"/>
</dbReference>
<feature type="domain" description="Ig-like" evidence="4">
    <location>
        <begin position="188"/>
        <end position="291"/>
    </location>
</feature>
<dbReference type="SMART" id="SM00089">
    <property type="entry name" value="PKD"/>
    <property type="match status" value="2"/>
</dbReference>
<dbReference type="SMART" id="SM00409">
    <property type="entry name" value="IG"/>
    <property type="match status" value="4"/>
</dbReference>
<dbReference type="InterPro" id="IPR013098">
    <property type="entry name" value="Ig_I-set"/>
</dbReference>
<feature type="domain" description="Ig-like" evidence="4">
    <location>
        <begin position="15"/>
        <end position="112"/>
    </location>
</feature>
<dbReference type="InterPro" id="IPR003598">
    <property type="entry name" value="Ig_sub2"/>
</dbReference>
<feature type="chain" id="PRO_5018708731" description="Ig-like domain-containing protein" evidence="3">
    <location>
        <begin position="19"/>
        <end position="476"/>
    </location>
</feature>
<dbReference type="InterPro" id="IPR013783">
    <property type="entry name" value="Ig-like_fold"/>
</dbReference>
<reference evidence="5 6" key="1">
    <citation type="submission" date="2018-11" db="EMBL/GenBank/DDBJ databases">
        <authorList>
            <person name="Lopez-Roques C."/>
            <person name="Donnadieu C."/>
            <person name="Bouchez O."/>
            <person name="Klopp C."/>
            <person name="Cabau C."/>
            <person name="Zahm M."/>
        </authorList>
    </citation>
    <scope>NUCLEOTIDE SEQUENCE [LARGE SCALE GENOMIC DNA]</scope>
    <source>
        <strain evidence="5">RS831</strain>
        <tissue evidence="5">Whole body</tissue>
    </source>
</reference>
<keyword evidence="1" id="KW-0393">Immunoglobulin domain</keyword>
<feature type="domain" description="Ig-like" evidence="4">
    <location>
        <begin position="119"/>
        <end position="185"/>
    </location>
</feature>
<protein>
    <recommendedName>
        <fullName evidence="4">Ig-like domain-containing protein</fullName>
    </recommendedName>
</protein>
<evidence type="ECO:0000256" key="3">
    <source>
        <dbReference type="SAM" id="SignalP"/>
    </source>
</evidence>
<gene>
    <name evidence="5" type="ORF">OJAV_G00161430</name>
</gene>
<dbReference type="SMART" id="SM00408">
    <property type="entry name" value="IGc2"/>
    <property type="match status" value="4"/>
</dbReference>
<keyword evidence="2" id="KW-1133">Transmembrane helix</keyword>
<feature type="transmembrane region" description="Helical" evidence="2">
    <location>
        <begin position="414"/>
        <end position="436"/>
    </location>
</feature>
<dbReference type="PROSITE" id="PS50835">
    <property type="entry name" value="IG_LIKE"/>
    <property type="match status" value="4"/>
</dbReference>
<feature type="domain" description="Ig-like" evidence="4">
    <location>
        <begin position="314"/>
        <end position="380"/>
    </location>
</feature>
<evidence type="ECO:0000256" key="1">
    <source>
        <dbReference type="ARBA" id="ARBA00023319"/>
    </source>
</evidence>
<keyword evidence="2" id="KW-0472">Membrane</keyword>
<dbReference type="InterPro" id="IPR013151">
    <property type="entry name" value="Immunoglobulin_dom"/>
</dbReference>
<dbReference type="Pfam" id="PF00047">
    <property type="entry name" value="ig"/>
    <property type="match status" value="2"/>
</dbReference>
<name>A0A3S2PC03_ORYJA</name>
<dbReference type="Pfam" id="PF07679">
    <property type="entry name" value="I-set"/>
    <property type="match status" value="1"/>
</dbReference>
<dbReference type="EMBL" id="CM012452">
    <property type="protein sequence ID" value="RVE62795.1"/>
    <property type="molecule type" value="Genomic_DNA"/>
</dbReference>
<proteinExistence type="predicted"/>
<evidence type="ECO:0000259" key="4">
    <source>
        <dbReference type="PROSITE" id="PS50835"/>
    </source>
</evidence>
<dbReference type="PANTHER" id="PTHR11422:SF6">
    <property type="entry name" value="HEMICENTIN-1 ISOFORM X1"/>
    <property type="match status" value="1"/>
</dbReference>
<dbReference type="OrthoDB" id="6159398at2759"/>
<dbReference type="InterPro" id="IPR003599">
    <property type="entry name" value="Ig_sub"/>
</dbReference>
<evidence type="ECO:0000313" key="5">
    <source>
        <dbReference type="EMBL" id="RVE62795.1"/>
    </source>
</evidence>